<dbReference type="Pfam" id="PF13948">
    <property type="entry name" value="DUF4215"/>
    <property type="match status" value="5"/>
</dbReference>
<feature type="transmembrane region" description="Helical" evidence="4">
    <location>
        <begin position="18"/>
        <end position="36"/>
    </location>
</feature>
<comment type="caution">
    <text evidence="5">The sequence shown here is derived from an EMBL/GenBank/DDBJ whole genome shotgun (WGS) entry which is preliminary data.</text>
</comment>
<keyword evidence="4" id="KW-1133">Transmembrane helix</keyword>
<reference evidence="5" key="1">
    <citation type="submission" date="2021-01" db="EMBL/GenBank/DDBJ databases">
        <authorList>
            <consortium name="Genoscope - CEA"/>
            <person name="William W."/>
        </authorList>
    </citation>
    <scope>NUCLEOTIDE SEQUENCE</scope>
</reference>
<evidence type="ECO:0000256" key="2">
    <source>
        <dbReference type="ARBA" id="ARBA00022737"/>
    </source>
</evidence>
<protein>
    <submittedName>
        <fullName evidence="5">Uncharacterized protein</fullName>
    </submittedName>
</protein>
<dbReference type="PANTHER" id="PTHR39767">
    <property type="entry name" value="CALCIUM/CALMODULIN-BINDING MEMBRANE PROTEIN PCM4-RELATED"/>
    <property type="match status" value="1"/>
</dbReference>
<keyword evidence="2" id="KW-0677">Repeat</keyword>
<dbReference type="EMBL" id="CAJJDN010000073">
    <property type="protein sequence ID" value="CAD8099979.1"/>
    <property type="molecule type" value="Genomic_DNA"/>
</dbReference>
<dbReference type="AlphaFoldDB" id="A0A8S1PAB4"/>
<keyword evidence="4" id="KW-0472">Membrane</keyword>
<sequence length="825" mass="94128">MIQLVPTINNKKLGLHKYISQYLLADLIFLMVFFGAEAQTEFSQSFFTPFNNDDGKSVKLFLGWYTFLGCNTNHITNCPTGDIFGGPLIFGYETAITKTIQLPPHFKLAFQFKFWRLNPWTGSSYYLIIDEVVAFSAHPIISTGTQICGSGTLGQVYQINSEIQHNSICAIITIKSLQAAASWGISDFKMFVYKCSKGCHSCDSNGICIIWNRVLVYFANAIITDTSGWKKDNFPFPGLDTCGSFQYYGKFLRTEVASINLNLDAPHTKVRIQFKFFCVYITGAVQLQVMGNGVVLFRDYANLYIFINTMTVCGSYLKIGTIEIPEFQFSSQTLSLSIEILSCSTVSTNTPFYGIRDFEIFTDAEKENIEDENIICDDKNIIAFDGCFIQQYDCIEGCSHCVKGQCMNCEQYWIFDIISQKCMPLCGDQIIVSQEECDDGNLQPFDGCFNCQFSCPLNCSICSYGQCLKCNSEFQLRFNNCELLICDIEDSSKLIRFETQNEIGQYCHLSNFQFKLYEQHVIMNQDNNLFNNEVQCQIENYGIFAYYYQLCFYISPLNCLTQFLDQCETCIEEYILSKSKKCQALCNNGIVQEQEFCDDSNEIQFDGCFDCQSSCQLECLECYYSSCFQCIQGWNLIDFRCVQFCGDGQLAINSQEQCDDQNNESGDGCFDCKLECPQNCMYCNAKSECFKCQDYFEIQNDKCIPICGDGIIVEGYEICDDGNDIKYDGCYQCQYSCSDNCHTCNHQFCLDEILKCDIGFQYLNSECSSICGDGIVVSNEQCDDTNEHPFDGCYQCQFSCPFNCYDCTEGQCSELPRYMWQWHKV</sequence>
<dbReference type="InterPro" id="IPR011936">
    <property type="entry name" value="Myxo_disulph_rpt"/>
</dbReference>
<evidence type="ECO:0000313" key="6">
    <source>
        <dbReference type="Proteomes" id="UP000692954"/>
    </source>
</evidence>
<evidence type="ECO:0000256" key="1">
    <source>
        <dbReference type="ARBA" id="ARBA00022729"/>
    </source>
</evidence>
<evidence type="ECO:0000256" key="4">
    <source>
        <dbReference type="SAM" id="Phobius"/>
    </source>
</evidence>
<name>A0A8S1PAB4_9CILI</name>
<keyword evidence="4" id="KW-0812">Transmembrane</keyword>
<evidence type="ECO:0000256" key="3">
    <source>
        <dbReference type="ARBA" id="ARBA00023157"/>
    </source>
</evidence>
<dbReference type="OrthoDB" id="28293at2759"/>
<keyword evidence="6" id="KW-1185">Reference proteome</keyword>
<dbReference type="NCBIfam" id="TIGR02232">
    <property type="entry name" value="myxo_disulf_rpt"/>
    <property type="match status" value="3"/>
</dbReference>
<dbReference type="Proteomes" id="UP000692954">
    <property type="component" value="Unassembled WGS sequence"/>
</dbReference>
<keyword evidence="1" id="KW-0732">Signal</keyword>
<proteinExistence type="predicted"/>
<keyword evidence="3" id="KW-1015">Disulfide bond</keyword>
<gene>
    <name evidence="5" type="ORF">PSON_ATCC_30995.1.T0730007</name>
</gene>
<accession>A0A8S1PAB4</accession>
<organism evidence="5 6">
    <name type="scientific">Paramecium sonneborni</name>
    <dbReference type="NCBI Taxonomy" id="65129"/>
    <lineage>
        <taxon>Eukaryota</taxon>
        <taxon>Sar</taxon>
        <taxon>Alveolata</taxon>
        <taxon>Ciliophora</taxon>
        <taxon>Intramacronucleata</taxon>
        <taxon>Oligohymenophorea</taxon>
        <taxon>Peniculida</taxon>
        <taxon>Parameciidae</taxon>
        <taxon>Paramecium</taxon>
    </lineage>
</organism>
<evidence type="ECO:0000313" key="5">
    <source>
        <dbReference type="EMBL" id="CAD8099979.1"/>
    </source>
</evidence>
<dbReference type="PANTHER" id="PTHR39767:SF2">
    <property type="entry name" value="CHROMOSOME UNDETERMINED SCAFFOLD_1, WHOLE GENOME SHOTGUN SEQUENCE"/>
    <property type="match status" value="1"/>
</dbReference>